<evidence type="ECO:0000313" key="2">
    <source>
        <dbReference type="EMBL" id="MFC0568108.1"/>
    </source>
</evidence>
<evidence type="ECO:0008006" key="4">
    <source>
        <dbReference type="Google" id="ProtNLM"/>
    </source>
</evidence>
<evidence type="ECO:0000313" key="3">
    <source>
        <dbReference type="Proteomes" id="UP001589894"/>
    </source>
</evidence>
<organism evidence="2 3">
    <name type="scientific">Plantactinospora siamensis</name>
    <dbReference type="NCBI Taxonomy" id="555372"/>
    <lineage>
        <taxon>Bacteria</taxon>
        <taxon>Bacillati</taxon>
        <taxon>Actinomycetota</taxon>
        <taxon>Actinomycetes</taxon>
        <taxon>Micromonosporales</taxon>
        <taxon>Micromonosporaceae</taxon>
        <taxon>Plantactinospora</taxon>
    </lineage>
</organism>
<accession>A0ABV6P4Z7</accession>
<reference evidence="2 3" key="1">
    <citation type="submission" date="2024-09" db="EMBL/GenBank/DDBJ databases">
        <authorList>
            <person name="Sun Q."/>
            <person name="Mori K."/>
        </authorList>
    </citation>
    <scope>NUCLEOTIDE SEQUENCE [LARGE SCALE GENOMIC DNA]</scope>
    <source>
        <strain evidence="2 3">TBRC 2205</strain>
    </source>
</reference>
<comment type="caution">
    <text evidence="2">The sequence shown here is derived from an EMBL/GenBank/DDBJ whole genome shotgun (WGS) entry which is preliminary data.</text>
</comment>
<keyword evidence="3" id="KW-1185">Reference proteome</keyword>
<dbReference type="Proteomes" id="UP001589894">
    <property type="component" value="Unassembled WGS sequence"/>
</dbReference>
<gene>
    <name evidence="2" type="ORF">ACFFHU_28680</name>
</gene>
<dbReference type="EMBL" id="JBHLUE010000032">
    <property type="protein sequence ID" value="MFC0568108.1"/>
    <property type="molecule type" value="Genomic_DNA"/>
</dbReference>
<name>A0ABV6P4Z7_9ACTN</name>
<evidence type="ECO:0000256" key="1">
    <source>
        <dbReference type="SAM" id="Phobius"/>
    </source>
</evidence>
<dbReference type="RefSeq" id="WP_377343561.1">
    <property type="nucleotide sequence ID" value="NZ_JBHLUE010000032.1"/>
</dbReference>
<protein>
    <recommendedName>
        <fullName evidence="4">DUF3618 domain-containing protein</fullName>
    </recommendedName>
</protein>
<keyword evidence="1" id="KW-0812">Transmembrane</keyword>
<feature type="transmembrane region" description="Helical" evidence="1">
    <location>
        <begin position="126"/>
        <end position="148"/>
    </location>
</feature>
<keyword evidence="1" id="KW-0472">Membrane</keyword>
<keyword evidence="1" id="KW-1133">Transmembrane helix</keyword>
<proteinExistence type="predicted"/>
<sequence>MTDDAWQRYVAAAQRLAAVRRGTAAVADERSRTLGTTRDRLAEVRERLAPQRSRLRALGVPEVDLVPSPPEAAVAARAAGRDPGDWSAALRQAGASADSADALLGGPAWGAGRLPAWLGRISPRRLGAVLAALLVAVAATVGLLVQLLG</sequence>